<organism evidence="1">
    <name type="scientific">marine sediment metagenome</name>
    <dbReference type="NCBI Taxonomy" id="412755"/>
    <lineage>
        <taxon>unclassified sequences</taxon>
        <taxon>metagenomes</taxon>
        <taxon>ecological metagenomes</taxon>
    </lineage>
</organism>
<name>X0TWY4_9ZZZZ</name>
<proteinExistence type="predicted"/>
<sequence>TGHVFSIFSDGDALTGDLMHLNLDGDHTLGQGFVLEDNGGGAVSVALASITNLNAARTTGDLLDLVNAQTAFVGDAFNIALTGNSLLQQAIVVTEAGGGDNTNDLTSIACTNAIRTAGTMLAISYNGAGNPYTGTLLTLDIGAASTQILGGALTATDAGTGNNTADFVTFTSTNAIRTAGSLLTILGNPAGAVYADDLVTITIGAASTQVVGSALFVEDLGTGANLDSLVHIQNGAGSARTTGELLEITNAIATFTGDAFNIALTGNSILQQAIVVTEAGAGDNTADLASIACTNAIRTAGTMLSISYNGAGNPYTGTLLTLNIGAASTQILGSLLVATDAGTGNNTDDVVTFTSTNAIRTAGSMLNVLFNGAGAVYADDAVVITLGAASTQVAGSALFVEDLGTGANLDSLVHIQNGAGSARTTG</sequence>
<reference evidence="1" key="1">
    <citation type="journal article" date="2014" name="Front. Microbiol.">
        <title>High frequency of phylogenetically diverse reductive dehalogenase-homologous genes in deep subseafloor sedimentary metagenomes.</title>
        <authorList>
            <person name="Kawai M."/>
            <person name="Futagami T."/>
            <person name="Toyoda A."/>
            <person name="Takaki Y."/>
            <person name="Nishi S."/>
            <person name="Hori S."/>
            <person name="Arai W."/>
            <person name="Tsubouchi T."/>
            <person name="Morono Y."/>
            <person name="Uchiyama I."/>
            <person name="Ito T."/>
            <person name="Fujiyama A."/>
            <person name="Inagaki F."/>
            <person name="Takami H."/>
        </authorList>
    </citation>
    <scope>NUCLEOTIDE SEQUENCE</scope>
    <source>
        <strain evidence="1">Expedition CK06-06</strain>
    </source>
</reference>
<feature type="non-terminal residue" evidence="1">
    <location>
        <position position="1"/>
    </location>
</feature>
<accession>X0TWY4</accession>
<dbReference type="EMBL" id="BARS01005917">
    <property type="protein sequence ID" value="GAF80635.1"/>
    <property type="molecule type" value="Genomic_DNA"/>
</dbReference>
<feature type="non-terminal residue" evidence="1">
    <location>
        <position position="426"/>
    </location>
</feature>
<dbReference type="AlphaFoldDB" id="X0TWY4"/>
<evidence type="ECO:0000313" key="1">
    <source>
        <dbReference type="EMBL" id="GAF80635.1"/>
    </source>
</evidence>
<protein>
    <submittedName>
        <fullName evidence="1">Uncharacterized protein</fullName>
    </submittedName>
</protein>
<comment type="caution">
    <text evidence="1">The sequence shown here is derived from an EMBL/GenBank/DDBJ whole genome shotgun (WGS) entry which is preliminary data.</text>
</comment>
<gene>
    <name evidence="1" type="ORF">S01H1_11600</name>
</gene>